<sequence length="118" mass="12955">MEERNLTCINCPMGCSLKVKIYDDKIEVEGNICSRGKEYAENEVTNPKRTVTSTIKVVGGERPVVSVKTTGEIPKKNIFDLMKIINDKSVNAPVKIGEVLIKDVFGVNVVATSNVDRA</sequence>
<dbReference type="InterPro" id="IPR036593">
    <property type="entry name" value="CPE0013-like_sf"/>
</dbReference>
<dbReference type="SUPFAM" id="SSF160148">
    <property type="entry name" value="CPE0013-like"/>
    <property type="match status" value="1"/>
</dbReference>
<dbReference type="Pfam" id="PF07892">
    <property type="entry name" value="DUF1667"/>
    <property type="match status" value="1"/>
</dbReference>
<evidence type="ECO:0000313" key="2">
    <source>
        <dbReference type="Proteomes" id="UP000190105"/>
    </source>
</evidence>
<dbReference type="EMBL" id="FUYH01000037">
    <property type="protein sequence ID" value="SKA99637.1"/>
    <property type="molecule type" value="Genomic_DNA"/>
</dbReference>
<dbReference type="PANTHER" id="PTHR39450:SF1">
    <property type="entry name" value="DUF1667 DOMAIN-CONTAINING PROTEIN"/>
    <property type="match status" value="1"/>
</dbReference>
<organism evidence="1 2">
    <name type="scientific">Caloramator quimbayensis</name>
    <dbReference type="NCBI Taxonomy" id="1147123"/>
    <lineage>
        <taxon>Bacteria</taxon>
        <taxon>Bacillati</taxon>
        <taxon>Bacillota</taxon>
        <taxon>Clostridia</taxon>
        <taxon>Eubacteriales</taxon>
        <taxon>Clostridiaceae</taxon>
        <taxon>Caloramator</taxon>
    </lineage>
</organism>
<accession>A0A1T4YCT3</accession>
<protein>
    <submittedName>
        <fullName evidence="1">CxxC motif-containing protein</fullName>
    </submittedName>
</protein>
<proteinExistence type="predicted"/>
<gene>
    <name evidence="1" type="ORF">SAMN05443428_1379</name>
</gene>
<dbReference type="Proteomes" id="UP000190105">
    <property type="component" value="Unassembled WGS sequence"/>
</dbReference>
<evidence type="ECO:0000313" key="1">
    <source>
        <dbReference type="EMBL" id="SKA99637.1"/>
    </source>
</evidence>
<keyword evidence="2" id="KW-1185">Reference proteome</keyword>
<reference evidence="2" key="1">
    <citation type="submission" date="2017-02" db="EMBL/GenBank/DDBJ databases">
        <authorList>
            <person name="Varghese N."/>
            <person name="Submissions S."/>
        </authorList>
    </citation>
    <scope>NUCLEOTIDE SEQUENCE [LARGE SCALE GENOMIC DNA]</scope>
    <source>
        <strain evidence="2">USBA 833</strain>
    </source>
</reference>
<dbReference type="OrthoDB" id="9811531at2"/>
<dbReference type="Gene3D" id="3.10.530.10">
    <property type="entry name" value="CPE0013-like"/>
    <property type="match status" value="1"/>
</dbReference>
<dbReference type="InterPro" id="IPR012460">
    <property type="entry name" value="DUF1667"/>
</dbReference>
<dbReference type="STRING" id="1147123.SAMN05443428_1379"/>
<dbReference type="AlphaFoldDB" id="A0A1T4YCT3"/>
<name>A0A1T4YCT3_9CLOT</name>
<dbReference type="RefSeq" id="WP_078697740.1">
    <property type="nucleotide sequence ID" value="NZ_FUYH01000037.1"/>
</dbReference>
<dbReference type="PANTHER" id="PTHR39450">
    <property type="entry name" value="MOLYBDOPTERIN OXIDOREDUCTASE, 4FE-4S CLUSTER-BINDING SUBUNIT"/>
    <property type="match status" value="1"/>
</dbReference>